<dbReference type="AlphaFoldDB" id="A0A3Q3D2C1"/>
<evidence type="ECO:0000313" key="16">
    <source>
        <dbReference type="Ensembl" id="ENSHCOP00000000734.1"/>
    </source>
</evidence>
<dbReference type="CDD" id="cd23965">
    <property type="entry name" value="GT29_ST6GALNAC3_4_5_6"/>
    <property type="match status" value="1"/>
</dbReference>
<evidence type="ECO:0000256" key="15">
    <source>
        <dbReference type="SAM" id="Phobius"/>
    </source>
</evidence>
<evidence type="ECO:0000256" key="11">
    <source>
        <dbReference type="ARBA" id="ARBA00023136"/>
    </source>
</evidence>
<evidence type="ECO:0000256" key="9">
    <source>
        <dbReference type="ARBA" id="ARBA00023034"/>
    </source>
</evidence>
<dbReference type="Pfam" id="PF00777">
    <property type="entry name" value="Glyco_transf_29"/>
    <property type="match status" value="1"/>
</dbReference>
<dbReference type="Gene3D" id="3.90.1480.20">
    <property type="entry name" value="Glycosyl transferase family 29"/>
    <property type="match status" value="1"/>
</dbReference>
<dbReference type="OMA" id="NECRMYK"/>
<protein>
    <recommendedName>
        <fullName evidence="18">ST6 N-acetylgalactosaminide alpha-2,6-sialyltransferase 4</fullName>
    </recommendedName>
</protein>
<reference evidence="16" key="2">
    <citation type="submission" date="2025-09" db="UniProtKB">
        <authorList>
            <consortium name="Ensembl"/>
        </authorList>
    </citation>
    <scope>IDENTIFICATION</scope>
</reference>
<dbReference type="InterPro" id="IPR001675">
    <property type="entry name" value="Glyco_trans_29"/>
</dbReference>
<name>A0A3Q3D2C1_HIPCM</name>
<dbReference type="Proteomes" id="UP000264820">
    <property type="component" value="Unplaced"/>
</dbReference>
<evidence type="ECO:0000256" key="8">
    <source>
        <dbReference type="ARBA" id="ARBA00022989"/>
    </source>
</evidence>
<dbReference type="GeneTree" id="ENSGT00940000157958"/>
<dbReference type="GO" id="GO:0001665">
    <property type="term" value="F:alpha-N-acetylgalactosaminide alpha-2,6-sialyltransferase activity"/>
    <property type="evidence" value="ECO:0007669"/>
    <property type="project" value="TreeGrafter"/>
</dbReference>
<keyword evidence="11 15" id="KW-0472">Membrane</keyword>
<dbReference type="GO" id="GO:0000139">
    <property type="term" value="C:Golgi membrane"/>
    <property type="evidence" value="ECO:0007669"/>
    <property type="project" value="UniProtKB-SubCell"/>
</dbReference>
<dbReference type="GO" id="GO:0001574">
    <property type="term" value="P:ganglioside biosynthetic process"/>
    <property type="evidence" value="ECO:0007669"/>
    <property type="project" value="TreeGrafter"/>
</dbReference>
<evidence type="ECO:0000256" key="5">
    <source>
        <dbReference type="ARBA" id="ARBA00022692"/>
    </source>
</evidence>
<keyword evidence="3" id="KW-0328">Glycosyltransferase</keyword>
<evidence type="ECO:0008006" key="18">
    <source>
        <dbReference type="Google" id="ProtNLM"/>
    </source>
</evidence>
<evidence type="ECO:0000313" key="17">
    <source>
        <dbReference type="Proteomes" id="UP000264820"/>
    </source>
</evidence>
<keyword evidence="12" id="KW-1015">Disulfide bond</keyword>
<accession>A0A3Q3D2C1</accession>
<sequence length="289" mass="33220">VFVHTQTLRWLCVLSLLSLSVLLWFGHVISRWDHAFPATAAGLRYGLWGYVRIRPDRVEQFLDLHFNQCALISSSGQMRNSGLGADIDRIPCVIRMNDAPTVGYEADVGGRTSVRVVSHTSVPRLIKDRHRYFREGADTAYVFWGPDKNMRMDGKGTVFNALQRIAAQYPGAKLYAMTPERVQLCDDIFQNETGKNRFKSGAYLSTGFFTMILALEMCERIQVYGMINADYCSAVLYHYYDQVATDECLMYKVHEHKRRGGHRFITEKAIYAKWAARHKMEFTHPSWNL</sequence>
<organism evidence="16 17">
    <name type="scientific">Hippocampus comes</name>
    <name type="common">Tiger tail seahorse</name>
    <dbReference type="NCBI Taxonomy" id="109280"/>
    <lineage>
        <taxon>Eukaryota</taxon>
        <taxon>Metazoa</taxon>
        <taxon>Chordata</taxon>
        <taxon>Craniata</taxon>
        <taxon>Vertebrata</taxon>
        <taxon>Euteleostomi</taxon>
        <taxon>Actinopterygii</taxon>
        <taxon>Neopterygii</taxon>
        <taxon>Teleostei</taxon>
        <taxon>Neoteleostei</taxon>
        <taxon>Acanthomorphata</taxon>
        <taxon>Syngnathiaria</taxon>
        <taxon>Syngnathiformes</taxon>
        <taxon>Syngnathoidei</taxon>
        <taxon>Syngnathidae</taxon>
        <taxon>Hippocampus</taxon>
    </lineage>
</organism>
<comment type="similarity">
    <text evidence="2">Belongs to the glycosyltransferase 29 family.</text>
</comment>
<comment type="subcellular location">
    <subcellularLocation>
        <location evidence="1">Golgi apparatus membrane</location>
        <topology evidence="1">Single-pass type II membrane protein</topology>
    </subcellularLocation>
</comment>
<evidence type="ECO:0000256" key="2">
    <source>
        <dbReference type="ARBA" id="ARBA00006003"/>
    </source>
</evidence>
<keyword evidence="13" id="KW-0325">Glycoprotein</keyword>
<proteinExistence type="inferred from homology"/>
<dbReference type="STRING" id="109280.ENSHCOP00000000734"/>
<keyword evidence="17" id="KW-1185">Reference proteome</keyword>
<evidence type="ECO:0000256" key="12">
    <source>
        <dbReference type="ARBA" id="ARBA00023157"/>
    </source>
</evidence>
<dbReference type="PANTHER" id="PTHR45906:SF4">
    <property type="entry name" value="ALPHA-N-ACETYL-NEURAMINYL-2,3-BETA-GALACTOSYL-1,3-N-ACETYL-GALACTOSAMINIDE ALPHA-2,6-SIALYLTRANSFERASE"/>
    <property type="match status" value="1"/>
</dbReference>
<evidence type="ECO:0000256" key="7">
    <source>
        <dbReference type="ARBA" id="ARBA00022981"/>
    </source>
</evidence>
<keyword evidence="6" id="KW-0735">Signal-anchor</keyword>
<keyword evidence="4" id="KW-0808">Transferase</keyword>
<keyword evidence="8 15" id="KW-1133">Transmembrane helix</keyword>
<evidence type="ECO:0000256" key="3">
    <source>
        <dbReference type="ARBA" id="ARBA00022676"/>
    </source>
</evidence>
<reference evidence="16" key="1">
    <citation type="submission" date="2025-08" db="UniProtKB">
        <authorList>
            <consortium name="Ensembl"/>
        </authorList>
    </citation>
    <scope>IDENTIFICATION</scope>
</reference>
<keyword evidence="5 15" id="KW-0812">Transmembrane</keyword>
<evidence type="ECO:0000256" key="4">
    <source>
        <dbReference type="ARBA" id="ARBA00022679"/>
    </source>
</evidence>
<evidence type="ECO:0000256" key="13">
    <source>
        <dbReference type="ARBA" id="ARBA00023180"/>
    </source>
</evidence>
<keyword evidence="10" id="KW-0443">Lipid metabolism</keyword>
<evidence type="ECO:0000256" key="14">
    <source>
        <dbReference type="ARBA" id="ARBA00043744"/>
    </source>
</evidence>
<evidence type="ECO:0000256" key="10">
    <source>
        <dbReference type="ARBA" id="ARBA00023098"/>
    </source>
</evidence>
<evidence type="ECO:0000256" key="6">
    <source>
        <dbReference type="ARBA" id="ARBA00022968"/>
    </source>
</evidence>
<dbReference type="Ensembl" id="ENSHCOT00000013273.1">
    <property type="protein sequence ID" value="ENSHCOP00000000734.1"/>
    <property type="gene ID" value="ENSHCOG00000001604.1"/>
</dbReference>
<dbReference type="InterPro" id="IPR038578">
    <property type="entry name" value="GT29-like_sf"/>
</dbReference>
<keyword evidence="9" id="KW-0333">Golgi apparatus</keyword>
<keyword evidence="7" id="KW-0730">Sialic acid</keyword>
<dbReference type="GO" id="GO:0009311">
    <property type="term" value="P:oligosaccharide metabolic process"/>
    <property type="evidence" value="ECO:0007669"/>
    <property type="project" value="TreeGrafter"/>
</dbReference>
<comment type="catalytic activity">
    <reaction evidence="14">
        <text>a ganglioside GM1b (d18:1(4E)) + CMP-N-acetyl-beta-neuraminate = a ganglioside GD1alpha (d18:1(4E)) + CMP + H(+)</text>
        <dbReference type="Rhea" id="RHEA:41968"/>
        <dbReference type="ChEBI" id="CHEBI:15378"/>
        <dbReference type="ChEBI" id="CHEBI:57812"/>
        <dbReference type="ChEBI" id="CHEBI:60377"/>
        <dbReference type="ChEBI" id="CHEBI:78568"/>
        <dbReference type="ChEBI" id="CHEBI:78569"/>
    </reaction>
    <physiologicalReaction direction="left-to-right" evidence="14">
        <dbReference type="Rhea" id="RHEA:41969"/>
    </physiologicalReaction>
</comment>
<evidence type="ECO:0000256" key="1">
    <source>
        <dbReference type="ARBA" id="ARBA00004323"/>
    </source>
</evidence>
<dbReference type="PANTHER" id="PTHR45906">
    <property type="entry name" value="ALPHA-N-ACETYL-NEURAMINYL-2,3-BETA-GALACTOSYL-1, 3-N-ACETYL-GALACTOSAMINIDE ALPHA-2,6-SIALYLTRANSFERASE-LIKE"/>
    <property type="match status" value="1"/>
</dbReference>
<feature type="transmembrane region" description="Helical" evidence="15">
    <location>
        <begin position="7"/>
        <end position="26"/>
    </location>
</feature>